<evidence type="ECO:0000313" key="1">
    <source>
        <dbReference type="EMBL" id="MED6286027.1"/>
    </source>
</evidence>
<proteinExistence type="predicted"/>
<dbReference type="Proteomes" id="UP001352852">
    <property type="component" value="Unassembled WGS sequence"/>
</dbReference>
<keyword evidence="2" id="KW-1185">Reference proteome</keyword>
<reference evidence="1 2" key="1">
    <citation type="submission" date="2021-06" db="EMBL/GenBank/DDBJ databases">
        <authorList>
            <person name="Palmer J.M."/>
        </authorList>
    </citation>
    <scope>NUCLEOTIDE SEQUENCE [LARGE SCALE GENOMIC DNA]</scope>
    <source>
        <strain evidence="1 2">CL_MEX2019</strain>
        <tissue evidence="1">Muscle</tissue>
    </source>
</reference>
<comment type="caution">
    <text evidence="1">The sequence shown here is derived from an EMBL/GenBank/DDBJ whole genome shotgun (WGS) entry which is preliminary data.</text>
</comment>
<accession>A0ABU7EG18</accession>
<name>A0ABU7EG18_9TELE</name>
<protein>
    <submittedName>
        <fullName evidence="1">Uncharacterized protein</fullName>
    </submittedName>
</protein>
<dbReference type="EMBL" id="JAHUTJ010057437">
    <property type="protein sequence ID" value="MED6286027.1"/>
    <property type="molecule type" value="Genomic_DNA"/>
</dbReference>
<evidence type="ECO:0000313" key="2">
    <source>
        <dbReference type="Proteomes" id="UP001352852"/>
    </source>
</evidence>
<organism evidence="1 2">
    <name type="scientific">Characodon lateralis</name>
    <dbReference type="NCBI Taxonomy" id="208331"/>
    <lineage>
        <taxon>Eukaryota</taxon>
        <taxon>Metazoa</taxon>
        <taxon>Chordata</taxon>
        <taxon>Craniata</taxon>
        <taxon>Vertebrata</taxon>
        <taxon>Euteleostomi</taxon>
        <taxon>Actinopterygii</taxon>
        <taxon>Neopterygii</taxon>
        <taxon>Teleostei</taxon>
        <taxon>Neoteleostei</taxon>
        <taxon>Acanthomorphata</taxon>
        <taxon>Ovalentaria</taxon>
        <taxon>Atherinomorphae</taxon>
        <taxon>Cyprinodontiformes</taxon>
        <taxon>Goodeidae</taxon>
        <taxon>Characodon</taxon>
    </lineage>
</organism>
<gene>
    <name evidence="1" type="ORF">CHARACLAT_001512</name>
</gene>
<sequence>MRKKSKLLTYRCINRHKYASIHTLCNSLSIKRYSEEKMFAFVPVLSVQISTPAFFFPNSHSLRRLLSLLLRAKEARLPHSPISIHPSHSEISVAPSCAYD</sequence>